<dbReference type="Pfam" id="PF03235">
    <property type="entry name" value="GmrSD_N"/>
    <property type="match status" value="1"/>
</dbReference>
<dbReference type="PANTHER" id="PTHR35149">
    <property type="entry name" value="SLL5132 PROTEIN"/>
    <property type="match status" value="1"/>
</dbReference>
<organism evidence="2 3">
    <name type="scientific">Thiothrix lacustris</name>
    <dbReference type="NCBI Taxonomy" id="525917"/>
    <lineage>
        <taxon>Bacteria</taxon>
        <taxon>Pseudomonadati</taxon>
        <taxon>Pseudomonadota</taxon>
        <taxon>Gammaproteobacteria</taxon>
        <taxon>Thiotrichales</taxon>
        <taxon>Thiotrichaceae</taxon>
        <taxon>Thiothrix</taxon>
    </lineage>
</organism>
<accession>A0ABY9MX47</accession>
<dbReference type="InterPro" id="IPR004919">
    <property type="entry name" value="GmrSD_N"/>
</dbReference>
<feature type="domain" description="GmrSD restriction endonucleases N-terminal" evidence="1">
    <location>
        <begin position="7"/>
        <end position="229"/>
    </location>
</feature>
<evidence type="ECO:0000259" key="1">
    <source>
        <dbReference type="Pfam" id="PF03235"/>
    </source>
</evidence>
<keyword evidence="3" id="KW-1185">Reference proteome</keyword>
<dbReference type="RefSeq" id="WP_308897421.1">
    <property type="nucleotide sequence ID" value="NZ_CP133218.1"/>
</dbReference>
<protein>
    <submittedName>
        <fullName evidence="2">DUF262 domain-containing protein</fullName>
    </submittedName>
</protein>
<reference evidence="2 3" key="1">
    <citation type="submission" date="2023-08" db="EMBL/GenBank/DDBJ databases">
        <title>New molecular markers tilS and rpoB for phylogenetic and monitoring studies of the genus Thiothrix biodiversity.</title>
        <authorList>
            <person name="Ravin N.V."/>
            <person name="Smolyakov D."/>
            <person name="Markov N.D."/>
            <person name="Beletsky A.V."/>
            <person name="Mardanov A.V."/>
            <person name="Rudenko T.S."/>
            <person name="Grabovich M.Y."/>
        </authorList>
    </citation>
    <scope>NUCLEOTIDE SEQUENCE [LARGE SCALE GENOMIC DNA]</scope>
    <source>
        <strain evidence="2 3">MK1</strain>
    </source>
</reference>
<evidence type="ECO:0000313" key="3">
    <source>
        <dbReference type="Proteomes" id="UP001236657"/>
    </source>
</evidence>
<dbReference type="EMBL" id="CP133218">
    <property type="protein sequence ID" value="WML92300.1"/>
    <property type="molecule type" value="Genomic_DNA"/>
</dbReference>
<sequence>MERQTTIKKLFHEDGIQFAIPAYQRAYSWEVESDRKQIQQFIEDIQEHNPKKDYFFGHFLFEKDPKKDSKYWVIDGQQRLTTIVIFFSCLINELENREKESGKIIDLDDDELDIWRLRENYIKRKNKFKFETVPYDNVFFEHSILESNKDPITSDTSSSRRIKNAREYICDKITPLDLSIILQWKKIIENSKITTFEVSDKVQATQIFAFQNDRGKGLTTLEKIKAFLMHKLYALSDSNDDEGLIRNVESIFSDIYKQSERVKLTEDQVLGHY</sequence>
<evidence type="ECO:0000313" key="2">
    <source>
        <dbReference type="EMBL" id="WML92300.1"/>
    </source>
</evidence>
<dbReference type="Proteomes" id="UP001236657">
    <property type="component" value="Chromosome"/>
</dbReference>
<proteinExistence type="predicted"/>
<dbReference type="PANTHER" id="PTHR35149:SF1">
    <property type="entry name" value="DUF5655 DOMAIN-CONTAINING PROTEIN"/>
    <property type="match status" value="1"/>
</dbReference>
<name>A0ABY9MX47_9GAMM</name>
<gene>
    <name evidence="2" type="ORF">RCF98_08145</name>
</gene>